<keyword evidence="2" id="KW-1133">Transmembrane helix</keyword>
<evidence type="ECO:0000256" key="1">
    <source>
        <dbReference type="ARBA" id="ARBA00022729"/>
    </source>
</evidence>
<dbReference type="AlphaFoldDB" id="A0A832H2X7"/>
<name>A0A832H2X7_9CYAN</name>
<dbReference type="InterPro" id="IPR001638">
    <property type="entry name" value="Solute-binding_3/MltF_N"/>
</dbReference>
<dbReference type="Pfam" id="PF00497">
    <property type="entry name" value="SBP_bac_3"/>
    <property type="match status" value="1"/>
</dbReference>
<dbReference type="EMBL" id="DSRD01000489">
    <property type="protein sequence ID" value="HGW94132.1"/>
    <property type="molecule type" value="Genomic_DNA"/>
</dbReference>
<feature type="domain" description="Solute-binding protein family 3/N-terminal" evidence="3">
    <location>
        <begin position="46"/>
        <end position="268"/>
    </location>
</feature>
<dbReference type="GO" id="GO:0015276">
    <property type="term" value="F:ligand-gated monoatomic ion channel activity"/>
    <property type="evidence" value="ECO:0007669"/>
    <property type="project" value="InterPro"/>
</dbReference>
<dbReference type="PANTHER" id="PTHR35936">
    <property type="entry name" value="MEMBRANE-BOUND LYTIC MUREIN TRANSGLYCOSYLASE F"/>
    <property type="match status" value="1"/>
</dbReference>
<protein>
    <submittedName>
        <fullName evidence="5">Amino acid ABC transporter substrate-binding protein</fullName>
    </submittedName>
</protein>
<dbReference type="InterPro" id="IPR001320">
    <property type="entry name" value="Iontro_rcpt_C"/>
</dbReference>
<evidence type="ECO:0000256" key="2">
    <source>
        <dbReference type="SAM" id="Phobius"/>
    </source>
</evidence>
<accession>A0A832H2X7</accession>
<dbReference type="SUPFAM" id="SSF53850">
    <property type="entry name" value="Periplasmic binding protein-like II"/>
    <property type="match status" value="1"/>
</dbReference>
<organism evidence="5">
    <name type="scientific">Oscillatoriales cyanobacterium SpSt-402</name>
    <dbReference type="NCBI Taxonomy" id="2282168"/>
    <lineage>
        <taxon>Bacteria</taxon>
        <taxon>Bacillati</taxon>
        <taxon>Cyanobacteriota</taxon>
        <taxon>Cyanophyceae</taxon>
        <taxon>Oscillatoriophycideae</taxon>
        <taxon>Oscillatoriales</taxon>
    </lineage>
</organism>
<keyword evidence="2" id="KW-0812">Transmembrane</keyword>
<dbReference type="SMART" id="SM00062">
    <property type="entry name" value="PBPb"/>
    <property type="match status" value="1"/>
</dbReference>
<proteinExistence type="predicted"/>
<evidence type="ECO:0000259" key="3">
    <source>
        <dbReference type="SMART" id="SM00062"/>
    </source>
</evidence>
<dbReference type="PANTHER" id="PTHR35936:SF19">
    <property type="entry name" value="AMINO-ACID-BINDING PROTEIN YXEM-RELATED"/>
    <property type="match status" value="1"/>
</dbReference>
<comment type="caution">
    <text evidence="5">The sequence shown here is derived from an EMBL/GenBank/DDBJ whole genome shotgun (WGS) entry which is preliminary data.</text>
</comment>
<gene>
    <name evidence="5" type="ORF">ENR47_07605</name>
</gene>
<feature type="domain" description="Ionotropic glutamate receptor C-terminal" evidence="4">
    <location>
        <begin position="46"/>
        <end position="267"/>
    </location>
</feature>
<keyword evidence="1" id="KW-0732">Signal</keyword>
<dbReference type="GO" id="GO:0016020">
    <property type="term" value="C:membrane"/>
    <property type="evidence" value="ECO:0007669"/>
    <property type="project" value="InterPro"/>
</dbReference>
<evidence type="ECO:0000313" key="5">
    <source>
        <dbReference type="EMBL" id="HGW94132.1"/>
    </source>
</evidence>
<dbReference type="Gene3D" id="3.40.190.10">
    <property type="entry name" value="Periplasmic binding protein-like II"/>
    <property type="match status" value="2"/>
</dbReference>
<dbReference type="SMART" id="SM00079">
    <property type="entry name" value="PBPe"/>
    <property type="match status" value="1"/>
</dbReference>
<sequence length="268" mass="29984">MEESGMLYRGKIALYILLVLWLLLSTLSIYAQDENTTVLPDLGGREITIAVENAYPPYNFINEDGERVGWDYDTFNDICDLLNCVPIFEEVAWDGMLIAIANGEYDVAADGITYTEERDETVDFSDLYQAYDETLLVREEETRFTTSEELKAIDGYMVATQVGTTNEITAKELFGEQNVQSYDTFGAAIEALLNDDVDAVVVDRPAAEGYITERGSLKTLDESLSGIQGLAFAFPPGSDLIEPVNLAMARMQADGTWDDIYKKWFKTE</sequence>
<feature type="transmembrane region" description="Helical" evidence="2">
    <location>
        <begin position="12"/>
        <end position="31"/>
    </location>
</feature>
<dbReference type="CDD" id="cd13530">
    <property type="entry name" value="PBP2_peptides_like"/>
    <property type="match status" value="1"/>
</dbReference>
<keyword evidence="2" id="KW-0472">Membrane</keyword>
<evidence type="ECO:0000259" key="4">
    <source>
        <dbReference type="SMART" id="SM00079"/>
    </source>
</evidence>
<reference evidence="5" key="1">
    <citation type="journal article" date="2020" name="mSystems">
        <title>Genome- and Community-Level Interaction Insights into Carbon Utilization and Element Cycling Functions of Hydrothermarchaeota in Hydrothermal Sediment.</title>
        <authorList>
            <person name="Zhou Z."/>
            <person name="Liu Y."/>
            <person name="Xu W."/>
            <person name="Pan J."/>
            <person name="Luo Z.H."/>
            <person name="Li M."/>
        </authorList>
    </citation>
    <scope>NUCLEOTIDE SEQUENCE [LARGE SCALE GENOMIC DNA]</scope>
    <source>
        <strain evidence="5">SpSt-402</strain>
    </source>
</reference>